<evidence type="ECO:0000256" key="5">
    <source>
        <dbReference type="PIRSR" id="PIRSR615500-1"/>
    </source>
</evidence>
<dbReference type="InterPro" id="IPR036852">
    <property type="entry name" value="Peptidase_S8/S53_dom_sf"/>
</dbReference>
<keyword evidence="2 6" id="KW-0645">Protease</keyword>
<dbReference type="InterPro" id="IPR017296">
    <property type="entry name" value="Peptidase_S8A_SAM-P45"/>
</dbReference>
<feature type="active site" description="Charge relay system" evidence="5 6">
    <location>
        <position position="441"/>
    </location>
</feature>
<dbReference type="PROSITE" id="PS00137">
    <property type="entry name" value="SUBTILASE_HIS"/>
    <property type="match status" value="1"/>
</dbReference>
<keyword evidence="4 6" id="KW-0720">Serine protease</keyword>
<evidence type="ECO:0000256" key="6">
    <source>
        <dbReference type="PROSITE-ProRule" id="PRU01240"/>
    </source>
</evidence>
<evidence type="ECO:0000256" key="8">
    <source>
        <dbReference type="SAM" id="SignalP"/>
    </source>
</evidence>
<dbReference type="InterPro" id="IPR022398">
    <property type="entry name" value="Peptidase_S8_His-AS"/>
</dbReference>
<dbReference type="InterPro" id="IPR013783">
    <property type="entry name" value="Ig-like_fold"/>
</dbReference>
<dbReference type="PROSITE" id="PS51892">
    <property type="entry name" value="SUBTILASE"/>
    <property type="match status" value="1"/>
</dbReference>
<dbReference type="PANTHER" id="PTHR43806:SF65">
    <property type="entry name" value="SERINE PROTEASE APRX"/>
    <property type="match status" value="1"/>
</dbReference>
<dbReference type="PIRSF" id="PIRSF037852">
    <property type="entry name" value="Subtilisin_rel_SAV5721"/>
    <property type="match status" value="1"/>
</dbReference>
<feature type="active site" description="Charge relay system" evidence="5 6">
    <location>
        <position position="238"/>
    </location>
</feature>
<dbReference type="Pfam" id="PF00082">
    <property type="entry name" value="Peptidase_S8"/>
    <property type="match status" value="1"/>
</dbReference>
<proteinExistence type="inferred from homology"/>
<evidence type="ECO:0000256" key="4">
    <source>
        <dbReference type="ARBA" id="ARBA00022825"/>
    </source>
</evidence>
<evidence type="ECO:0000256" key="3">
    <source>
        <dbReference type="ARBA" id="ARBA00022801"/>
    </source>
</evidence>
<evidence type="ECO:0000256" key="2">
    <source>
        <dbReference type="ARBA" id="ARBA00022670"/>
    </source>
</evidence>
<dbReference type="InterPro" id="IPR023828">
    <property type="entry name" value="Peptidase_S8_Ser-AS"/>
</dbReference>
<evidence type="ECO:0000313" key="10">
    <source>
        <dbReference type="EMBL" id="TCC11362.1"/>
    </source>
</evidence>
<dbReference type="OrthoDB" id="5165638at2"/>
<keyword evidence="11" id="KW-1185">Reference proteome</keyword>
<evidence type="ECO:0000259" key="9">
    <source>
        <dbReference type="Pfam" id="PF00082"/>
    </source>
</evidence>
<feature type="signal peptide" evidence="8">
    <location>
        <begin position="1"/>
        <end position="28"/>
    </location>
</feature>
<organism evidence="10 11">
    <name type="scientific">Kribbella soli</name>
    <dbReference type="NCBI Taxonomy" id="1124743"/>
    <lineage>
        <taxon>Bacteria</taxon>
        <taxon>Bacillati</taxon>
        <taxon>Actinomycetota</taxon>
        <taxon>Actinomycetes</taxon>
        <taxon>Propionibacteriales</taxon>
        <taxon>Kribbellaceae</taxon>
        <taxon>Kribbella</taxon>
    </lineage>
</organism>
<dbReference type="Gene3D" id="3.50.30.30">
    <property type="match status" value="1"/>
</dbReference>
<feature type="domain" description="Peptidase S8/S53" evidence="9">
    <location>
        <begin position="229"/>
        <end position="478"/>
    </location>
</feature>
<dbReference type="SUPFAM" id="SSF52743">
    <property type="entry name" value="Subtilisin-like"/>
    <property type="match status" value="1"/>
</dbReference>
<sequence length="1233" mass="127727">MSRSARAVAGGLAVLVALAAVTTTPSQADGVAVPDAAPPTPSTHRVTLLTGDVVTLTETAGGPPTAAVEQAAGNAGGVQIQQVGDDLHVVPDVALPYLAAGRLDPELFNVTSLVDQGYDDASVKSIPLIVQYRPGLRAAAVTPQHADRGATLESIGGLGLSAHKAEASQFWSGITASTARSAVPSLSSNTGQFGAGIQKVFLDGKVEASLAESVAQVGAPDAWAQGLDGTGTTVAVLDTGIDQTHPDVAGQIAETKSFVPGETTEDVNGHGTHVASTVAGTGAASNGVEKGVAPAAQLAIGKVLNDSGSGAESWIIEGMEWAAHRAKVVSMSLGSTEASDGTDPMALAVDELSAETGALFVIAAGNYGRVSGIGSPGAAASALTVGAVDKDDARAYFQDMGPRLGDATVKPEIVAPGVDVLAARAAKSSGTGSYKSLSGTSMATPHVAGAAALLVQKHPDWTGEQVKAALVSTAKPLAGETAYQVGGGRLDVPAAAFGKINATATRDFGLHTWPHGDDSPVEQTITYTNLGDAPATLDLSTDVTSDGTTPAPAGLFTLGSAQVTVPANGTASVTVSATPNLATPGLTYSGTVIAEQDGKQIAQTAVGLVMEGERYDLNVHATGRDGKPAGGFLTLYKYGDQFVSTLEIDPATGTVSTQRLEPGVYAAYSWLPVDGQDGVALVGNPHLVIGKNTDLTLDAQKANPITLSTPLPGEDVYRRSGWYHDSGIGGDYATFLSQYVPTPVVTKVYAAPTGAVAGGVYDFSSRWRRTSPLVSMSVDFKQLHPLLQRGSKRWDGKATLTAAYVGAGAAADYVGKDVRGKAVFVTASDVVTPSARATAARDAGARLLVVVNNGAGKYYDLAGGTDLPVYSLTAAEGGPLVARIGAGGNVRLRVMGTEAPPYLYDLVKAYTGALPADLRYAPRSGELATVVNRFVGPTGELAFESRADCRIGFWPPCLQVTEPIHLGTQRIDYVSTQAGTDWYEQTNHPRGWEQRGDRHTYKPRSLQTNSWFAPAARPRVGSGYWNPRRSGDFFAVNVPTTSSGDQGVTGAMDDESTVETRLFQNGTLVRKSSFQAVQTGVPATTGWADYRFEMDTARPEVWSLGTKTTSAWDFRAQTTESSDWVYLPLIQLDYHLATDLNGAFAGGSWQRVGLSAFHLAGVEGAGKVNGATLEVSYDDGANWQAAPLSRTGADWSANVRLPKGASYISLRATATDDAGNKVSQEVIRAAAIR</sequence>
<dbReference type="InterPro" id="IPR050131">
    <property type="entry name" value="Peptidase_S8_subtilisin-like"/>
</dbReference>
<keyword evidence="8" id="KW-0732">Signal</keyword>
<evidence type="ECO:0000256" key="1">
    <source>
        <dbReference type="ARBA" id="ARBA00011073"/>
    </source>
</evidence>
<evidence type="ECO:0000313" key="11">
    <source>
        <dbReference type="Proteomes" id="UP000292346"/>
    </source>
</evidence>
<dbReference type="EMBL" id="SJJZ01000001">
    <property type="protein sequence ID" value="TCC11362.1"/>
    <property type="molecule type" value="Genomic_DNA"/>
</dbReference>
<name>A0A4R0HPX0_9ACTN</name>
<accession>A0A4R0HPX0</accession>
<dbReference type="GO" id="GO:0004252">
    <property type="term" value="F:serine-type endopeptidase activity"/>
    <property type="evidence" value="ECO:0007669"/>
    <property type="project" value="UniProtKB-UniRule"/>
</dbReference>
<dbReference type="Proteomes" id="UP000292346">
    <property type="component" value="Unassembled WGS sequence"/>
</dbReference>
<comment type="similarity">
    <text evidence="1 6 7">Belongs to the peptidase S8 family.</text>
</comment>
<dbReference type="InterPro" id="IPR023827">
    <property type="entry name" value="Peptidase_S8_Asp-AS"/>
</dbReference>
<dbReference type="PROSITE" id="PS00136">
    <property type="entry name" value="SUBTILASE_ASP"/>
    <property type="match status" value="1"/>
</dbReference>
<dbReference type="InterPro" id="IPR015500">
    <property type="entry name" value="Peptidase_S8_subtilisin-rel"/>
</dbReference>
<dbReference type="Gene3D" id="3.40.50.200">
    <property type="entry name" value="Peptidase S8/S53 domain"/>
    <property type="match status" value="1"/>
</dbReference>
<dbReference type="PROSITE" id="PS00138">
    <property type="entry name" value="SUBTILASE_SER"/>
    <property type="match status" value="1"/>
</dbReference>
<dbReference type="RefSeq" id="WP_131335935.1">
    <property type="nucleotide sequence ID" value="NZ_SJJZ01000001.1"/>
</dbReference>
<dbReference type="GO" id="GO:0006508">
    <property type="term" value="P:proteolysis"/>
    <property type="evidence" value="ECO:0007669"/>
    <property type="project" value="UniProtKB-KW"/>
</dbReference>
<dbReference type="GO" id="GO:0005975">
    <property type="term" value="P:carbohydrate metabolic process"/>
    <property type="evidence" value="ECO:0007669"/>
    <property type="project" value="UniProtKB-ARBA"/>
</dbReference>
<feature type="chain" id="PRO_5020317351" evidence="8">
    <location>
        <begin position="29"/>
        <end position="1233"/>
    </location>
</feature>
<dbReference type="InterPro" id="IPR000209">
    <property type="entry name" value="Peptidase_S8/S53_dom"/>
</dbReference>
<reference evidence="10 11" key="1">
    <citation type="submission" date="2019-02" db="EMBL/GenBank/DDBJ databases">
        <title>Kribbella capetownensis sp. nov. and Kribbella speibonae sp. nov., isolated from soil.</title>
        <authorList>
            <person name="Curtis S.M."/>
            <person name="Norton I."/>
            <person name="Everest G.J."/>
            <person name="Meyers P.R."/>
        </authorList>
    </citation>
    <scope>NUCLEOTIDE SEQUENCE [LARGE SCALE GENOMIC DNA]</scope>
    <source>
        <strain evidence="10 11">KCTC 29219</strain>
    </source>
</reference>
<protein>
    <submittedName>
        <fullName evidence="10">Peptidase</fullName>
    </submittedName>
</protein>
<keyword evidence="3 6" id="KW-0378">Hydrolase</keyword>
<comment type="caution">
    <text evidence="10">The sequence shown here is derived from an EMBL/GenBank/DDBJ whole genome shotgun (WGS) entry which is preliminary data.</text>
</comment>
<dbReference type="PANTHER" id="PTHR43806">
    <property type="entry name" value="PEPTIDASE S8"/>
    <property type="match status" value="1"/>
</dbReference>
<dbReference type="AlphaFoldDB" id="A0A4R0HPX0"/>
<feature type="active site" description="Charge relay system" evidence="5 6">
    <location>
        <position position="270"/>
    </location>
</feature>
<evidence type="ECO:0000256" key="7">
    <source>
        <dbReference type="RuleBase" id="RU003355"/>
    </source>
</evidence>
<dbReference type="PRINTS" id="PR00723">
    <property type="entry name" value="SUBTILISIN"/>
</dbReference>
<gene>
    <name evidence="10" type="ORF">E0H45_08810</name>
</gene>
<dbReference type="Gene3D" id="2.60.40.10">
    <property type="entry name" value="Immunoglobulins"/>
    <property type="match status" value="1"/>
</dbReference>